<organism evidence="2 3">
    <name type="scientific">Klebsiella michiganensis</name>
    <dbReference type="NCBI Taxonomy" id="1134687"/>
    <lineage>
        <taxon>Bacteria</taxon>
        <taxon>Pseudomonadati</taxon>
        <taxon>Pseudomonadota</taxon>
        <taxon>Gammaproteobacteria</taxon>
        <taxon>Enterobacterales</taxon>
        <taxon>Enterobacteriaceae</taxon>
        <taxon>Klebsiella/Raoultella group</taxon>
        <taxon>Klebsiella</taxon>
    </lineage>
</organism>
<reference evidence="2 3" key="1">
    <citation type="submission" date="2018-06" db="EMBL/GenBank/DDBJ databases">
        <authorList>
            <consortium name="Pathogen Informatics"/>
            <person name="Doyle S."/>
        </authorList>
    </citation>
    <scope>NUCLEOTIDE SEQUENCE [LARGE SCALE GENOMIC DNA]</scope>
    <source>
        <strain evidence="2 3">NCTC11685</strain>
    </source>
</reference>
<evidence type="ECO:0000313" key="3">
    <source>
        <dbReference type="Proteomes" id="UP000254863"/>
    </source>
</evidence>
<gene>
    <name evidence="2" type="ORF">NCTC11685_04927</name>
</gene>
<comment type="caution">
    <text evidence="2">The sequence shown here is derived from an EMBL/GenBank/DDBJ whole genome shotgun (WGS) entry which is preliminary data.</text>
</comment>
<dbReference type="InterPro" id="IPR011836">
    <property type="entry name" value="YhdP"/>
</dbReference>
<dbReference type="Proteomes" id="UP000254863">
    <property type="component" value="Unassembled WGS sequence"/>
</dbReference>
<dbReference type="EMBL" id="UGMS01000002">
    <property type="protein sequence ID" value="STW71539.1"/>
    <property type="molecule type" value="Genomic_DNA"/>
</dbReference>
<sequence length="99" mass="10356">MWAEKNGQRSDELRIRASNLNLSGLTGLQPMADKLAPSLGEIWRTTQPDGKINLLALDISAANGGKKRASGRTGATCPGSSGKLLPGAEHFSGNIAGKR</sequence>
<dbReference type="AlphaFoldDB" id="A0A7H4PGX9"/>
<evidence type="ECO:0000256" key="1">
    <source>
        <dbReference type="SAM" id="MobiDB-lite"/>
    </source>
</evidence>
<name>A0A7H4PGX9_9ENTR</name>
<accession>A0A7H4PGX9</accession>
<protein>
    <submittedName>
        <fullName evidence="2">Membrane protein</fullName>
    </submittedName>
</protein>
<feature type="region of interest" description="Disordered" evidence="1">
    <location>
        <begin position="65"/>
        <end position="99"/>
    </location>
</feature>
<dbReference type="PANTHER" id="PTHR38690:SF1">
    <property type="entry name" value="PROTEASE"/>
    <property type="match status" value="1"/>
</dbReference>
<dbReference type="PANTHER" id="PTHR38690">
    <property type="entry name" value="PROTEASE-RELATED"/>
    <property type="match status" value="1"/>
</dbReference>
<proteinExistence type="predicted"/>
<evidence type="ECO:0000313" key="2">
    <source>
        <dbReference type="EMBL" id="STW71539.1"/>
    </source>
</evidence>